<proteinExistence type="predicted"/>
<reference evidence="2 3" key="1">
    <citation type="journal article" date="2022" name="Nat. Plants">
        <title>Genomes of leafy and leafless Platanthera orchids illuminate the evolution of mycoheterotrophy.</title>
        <authorList>
            <person name="Li M.H."/>
            <person name="Liu K.W."/>
            <person name="Li Z."/>
            <person name="Lu H.C."/>
            <person name="Ye Q.L."/>
            <person name="Zhang D."/>
            <person name="Wang J.Y."/>
            <person name="Li Y.F."/>
            <person name="Zhong Z.M."/>
            <person name="Liu X."/>
            <person name="Yu X."/>
            <person name="Liu D.K."/>
            <person name="Tu X.D."/>
            <person name="Liu B."/>
            <person name="Hao Y."/>
            <person name="Liao X.Y."/>
            <person name="Jiang Y.T."/>
            <person name="Sun W.H."/>
            <person name="Chen J."/>
            <person name="Chen Y.Q."/>
            <person name="Ai Y."/>
            <person name="Zhai J.W."/>
            <person name="Wu S.S."/>
            <person name="Zhou Z."/>
            <person name="Hsiao Y.Y."/>
            <person name="Wu W.L."/>
            <person name="Chen Y.Y."/>
            <person name="Lin Y.F."/>
            <person name="Hsu J.L."/>
            <person name="Li C.Y."/>
            <person name="Wang Z.W."/>
            <person name="Zhao X."/>
            <person name="Zhong W.Y."/>
            <person name="Ma X.K."/>
            <person name="Ma L."/>
            <person name="Huang J."/>
            <person name="Chen G.Z."/>
            <person name="Huang M.Z."/>
            <person name="Huang L."/>
            <person name="Peng D.H."/>
            <person name="Luo Y.B."/>
            <person name="Zou S.Q."/>
            <person name="Chen S.P."/>
            <person name="Lan S."/>
            <person name="Tsai W.C."/>
            <person name="Van de Peer Y."/>
            <person name="Liu Z.J."/>
        </authorList>
    </citation>
    <scope>NUCLEOTIDE SEQUENCE [LARGE SCALE GENOMIC DNA]</scope>
    <source>
        <strain evidence="2">Lor288</strain>
    </source>
</reference>
<protein>
    <submittedName>
        <fullName evidence="2">Uncharacterized protein</fullName>
    </submittedName>
</protein>
<comment type="caution">
    <text evidence="2">The sequence shown here is derived from an EMBL/GenBank/DDBJ whole genome shotgun (WGS) entry which is preliminary data.</text>
</comment>
<name>A0ABR2M939_9ASPA</name>
<sequence length="67" mass="7347">MVAYRGTSVQTSSKNVGDETINAKSELQRSAVANNLSGKSKLSDVRTSSGMFIKKGMYVDCLLRCWQ</sequence>
<dbReference type="Proteomes" id="UP001412067">
    <property type="component" value="Unassembled WGS sequence"/>
</dbReference>
<keyword evidence="3" id="KW-1185">Reference proteome</keyword>
<organism evidence="2 3">
    <name type="scientific">Platanthera guangdongensis</name>
    <dbReference type="NCBI Taxonomy" id="2320717"/>
    <lineage>
        <taxon>Eukaryota</taxon>
        <taxon>Viridiplantae</taxon>
        <taxon>Streptophyta</taxon>
        <taxon>Embryophyta</taxon>
        <taxon>Tracheophyta</taxon>
        <taxon>Spermatophyta</taxon>
        <taxon>Magnoliopsida</taxon>
        <taxon>Liliopsida</taxon>
        <taxon>Asparagales</taxon>
        <taxon>Orchidaceae</taxon>
        <taxon>Orchidoideae</taxon>
        <taxon>Orchideae</taxon>
        <taxon>Orchidinae</taxon>
        <taxon>Platanthera</taxon>
    </lineage>
</organism>
<evidence type="ECO:0000313" key="3">
    <source>
        <dbReference type="Proteomes" id="UP001412067"/>
    </source>
</evidence>
<evidence type="ECO:0000256" key="1">
    <source>
        <dbReference type="SAM" id="MobiDB-lite"/>
    </source>
</evidence>
<gene>
    <name evidence="2" type="ORF">KSP40_PGU001446</name>
</gene>
<accession>A0ABR2M939</accession>
<evidence type="ECO:0000313" key="2">
    <source>
        <dbReference type="EMBL" id="KAK8960670.1"/>
    </source>
</evidence>
<dbReference type="EMBL" id="JBBWWR010000010">
    <property type="protein sequence ID" value="KAK8960670.1"/>
    <property type="molecule type" value="Genomic_DNA"/>
</dbReference>
<feature type="region of interest" description="Disordered" evidence="1">
    <location>
        <begin position="1"/>
        <end position="22"/>
    </location>
</feature>